<proteinExistence type="predicted"/>
<keyword evidence="1" id="KW-0812">Transmembrane</keyword>
<dbReference type="Proteomes" id="UP000267469">
    <property type="component" value="Unassembled WGS sequence"/>
</dbReference>
<gene>
    <name evidence="2" type="ORF">ED312_22970</name>
</gene>
<feature type="transmembrane region" description="Helical" evidence="1">
    <location>
        <begin position="30"/>
        <end position="48"/>
    </location>
</feature>
<sequence>MYCAIQTGEAENPEDRVGINLNFLMMKKTGIFMALAAFVFAIGTAFATKANEVSTDEVSSTDISMQQLAYYRTIPNDPNSCTTFMQVPCNPVPKTPQCVWFVPGIGNSPLYNASCQPLYYDPVP</sequence>
<keyword evidence="1" id="KW-0472">Membrane</keyword>
<dbReference type="Pfam" id="PF20130">
    <property type="entry name" value="DUF6520"/>
    <property type="match status" value="1"/>
</dbReference>
<evidence type="ECO:0000256" key="1">
    <source>
        <dbReference type="SAM" id="Phobius"/>
    </source>
</evidence>
<dbReference type="AlphaFoldDB" id="A0A3N0CYZ4"/>
<keyword evidence="3" id="KW-1185">Reference proteome</keyword>
<accession>A0A3N0CYZ4</accession>
<dbReference type="EMBL" id="RJTM01000189">
    <property type="protein sequence ID" value="RNL68634.1"/>
    <property type="molecule type" value="Genomic_DNA"/>
</dbReference>
<reference evidence="2 3" key="1">
    <citation type="submission" date="2018-10" db="EMBL/GenBank/DDBJ databases">
        <title>Sinomicrobium pectinilyticum sp. nov., a pectinase-producing bacterium isolated from alkaline and saline soil, and emended description of the genus Sinomicrobium.</title>
        <authorList>
            <person name="Cheng B."/>
            <person name="Li C."/>
            <person name="Lai Q."/>
            <person name="Du M."/>
            <person name="Shao Z."/>
            <person name="Xu P."/>
            <person name="Yang C."/>
        </authorList>
    </citation>
    <scope>NUCLEOTIDE SEQUENCE [LARGE SCALE GENOMIC DNA]</scope>
    <source>
        <strain evidence="2 3">5DNS001</strain>
    </source>
</reference>
<protein>
    <submittedName>
        <fullName evidence="2">Uncharacterized protein</fullName>
    </submittedName>
</protein>
<comment type="caution">
    <text evidence="2">The sequence shown here is derived from an EMBL/GenBank/DDBJ whole genome shotgun (WGS) entry which is preliminary data.</text>
</comment>
<evidence type="ECO:0000313" key="3">
    <source>
        <dbReference type="Proteomes" id="UP000267469"/>
    </source>
</evidence>
<evidence type="ECO:0000313" key="2">
    <source>
        <dbReference type="EMBL" id="RNL68634.1"/>
    </source>
</evidence>
<keyword evidence="1" id="KW-1133">Transmembrane helix</keyword>
<dbReference type="InterPro" id="IPR045391">
    <property type="entry name" value="DUF6520"/>
</dbReference>
<organism evidence="2 3">
    <name type="scientific">Sinomicrobium pectinilyticum</name>
    <dbReference type="NCBI Taxonomy" id="1084421"/>
    <lineage>
        <taxon>Bacteria</taxon>
        <taxon>Pseudomonadati</taxon>
        <taxon>Bacteroidota</taxon>
        <taxon>Flavobacteriia</taxon>
        <taxon>Flavobacteriales</taxon>
        <taxon>Flavobacteriaceae</taxon>
        <taxon>Sinomicrobium</taxon>
    </lineage>
</organism>
<name>A0A3N0CYZ4_SINP1</name>